<dbReference type="PANTHER" id="PTHR32370">
    <property type="entry name" value="OS12G0117600 PROTEIN"/>
    <property type="match status" value="1"/>
</dbReference>
<dbReference type="SMART" id="SM00225">
    <property type="entry name" value="BTB"/>
    <property type="match status" value="1"/>
</dbReference>
<evidence type="ECO:0008006" key="9">
    <source>
        <dbReference type="Google" id="ProtNLM"/>
    </source>
</evidence>
<dbReference type="AlphaFoldDB" id="A0AAN7L969"/>
<dbReference type="InterPro" id="IPR000210">
    <property type="entry name" value="BTB/POZ_dom"/>
</dbReference>
<evidence type="ECO:0000256" key="3">
    <source>
        <dbReference type="PROSITE-ProRule" id="PRU00982"/>
    </source>
</evidence>
<organism evidence="7 8">
    <name type="scientific">Trapa incisa</name>
    <dbReference type="NCBI Taxonomy" id="236973"/>
    <lineage>
        <taxon>Eukaryota</taxon>
        <taxon>Viridiplantae</taxon>
        <taxon>Streptophyta</taxon>
        <taxon>Embryophyta</taxon>
        <taxon>Tracheophyta</taxon>
        <taxon>Spermatophyta</taxon>
        <taxon>Magnoliopsida</taxon>
        <taxon>eudicotyledons</taxon>
        <taxon>Gunneridae</taxon>
        <taxon>Pentapetalae</taxon>
        <taxon>rosids</taxon>
        <taxon>malvids</taxon>
        <taxon>Myrtales</taxon>
        <taxon>Lythraceae</taxon>
        <taxon>Trapa</taxon>
    </lineage>
</organism>
<dbReference type="PROSITE" id="PS51649">
    <property type="entry name" value="NPH3"/>
    <property type="match status" value="1"/>
</dbReference>
<dbReference type="EMBL" id="JAXIOK010000002">
    <property type="protein sequence ID" value="KAK4777385.1"/>
    <property type="molecule type" value="Genomic_DNA"/>
</dbReference>
<dbReference type="Pfam" id="PF03000">
    <property type="entry name" value="NPH3"/>
    <property type="match status" value="1"/>
</dbReference>
<evidence type="ECO:0000256" key="4">
    <source>
        <dbReference type="SAM" id="MobiDB-lite"/>
    </source>
</evidence>
<accession>A0AAN7L969</accession>
<feature type="region of interest" description="Disordered" evidence="4">
    <location>
        <begin position="525"/>
        <end position="544"/>
    </location>
</feature>
<dbReference type="InterPro" id="IPR027356">
    <property type="entry name" value="NPH3_dom"/>
</dbReference>
<reference evidence="7 8" key="1">
    <citation type="journal article" date="2023" name="Hortic Res">
        <title>Pangenome of water caltrop reveals structural variations and asymmetric subgenome divergence after allopolyploidization.</title>
        <authorList>
            <person name="Zhang X."/>
            <person name="Chen Y."/>
            <person name="Wang L."/>
            <person name="Yuan Y."/>
            <person name="Fang M."/>
            <person name="Shi L."/>
            <person name="Lu R."/>
            <person name="Comes H.P."/>
            <person name="Ma Y."/>
            <person name="Chen Y."/>
            <person name="Huang G."/>
            <person name="Zhou Y."/>
            <person name="Zheng Z."/>
            <person name="Qiu Y."/>
        </authorList>
    </citation>
    <scope>NUCLEOTIDE SEQUENCE [LARGE SCALE GENOMIC DNA]</scope>
    <source>
        <tissue evidence="7">Roots</tissue>
    </source>
</reference>
<evidence type="ECO:0000313" key="7">
    <source>
        <dbReference type="EMBL" id="KAK4777385.1"/>
    </source>
</evidence>
<dbReference type="InterPro" id="IPR011333">
    <property type="entry name" value="SKP1/BTB/POZ_sf"/>
</dbReference>
<comment type="similarity">
    <text evidence="3">Belongs to the NPH3 family.</text>
</comment>
<evidence type="ECO:0000256" key="2">
    <source>
        <dbReference type="ARBA" id="ARBA00022786"/>
    </source>
</evidence>
<protein>
    <recommendedName>
        <fullName evidence="9">Phototropic-responsive NPH3 family protein</fullName>
    </recommendedName>
</protein>
<comment type="pathway">
    <text evidence="1">Protein modification; protein ubiquitination.</text>
</comment>
<dbReference type="Proteomes" id="UP001345219">
    <property type="component" value="Chromosome 14"/>
</dbReference>
<proteinExistence type="inferred from homology"/>
<keyword evidence="8" id="KW-1185">Reference proteome</keyword>
<dbReference type="PROSITE" id="PS50097">
    <property type="entry name" value="BTB"/>
    <property type="match status" value="1"/>
</dbReference>
<gene>
    <name evidence="7" type="ORF">SAY87_017572</name>
</gene>
<evidence type="ECO:0000259" key="5">
    <source>
        <dbReference type="PROSITE" id="PS50097"/>
    </source>
</evidence>
<dbReference type="Gene3D" id="3.30.710.10">
    <property type="entry name" value="Potassium Channel Kv1.1, Chain A"/>
    <property type="match status" value="1"/>
</dbReference>
<dbReference type="SUPFAM" id="SSF54695">
    <property type="entry name" value="POZ domain"/>
    <property type="match status" value="1"/>
</dbReference>
<evidence type="ECO:0000259" key="6">
    <source>
        <dbReference type="PROSITE" id="PS51649"/>
    </source>
</evidence>
<sequence length="544" mass="60547">MGASCDLQVDVNGEGTFFVDKTVISLYSGTLRKLFGKSVVGPAQNLKVIFQDFPGGTGGFELLLRFCYSSGRMEITPYNISLLHSAAHFMDMTVDSGQDVSLMELTRKLLDEIRYWTWPELLVVLKQCQDLHPESTASTVMEKCLDCLARRLVVAAETSPSPSSISSSDSSACRLSCDTKSTVSFKNGLSSSRTTWWFDDLLFFSPGVLEMIVKSMASNKIDHPTISKFLFYYQKSNFPAASSSQERVKIIEAVIVSLFMLDRSSVPCKSLFGILRVALGLNVSRSSMNKLETMIGSQMDQATLDNLLVPSPYRTNCLYDVNLVLRLVKAFLRGGACRNSKQLKKVGDLLDLYIAEVAPDPSLKPLKFVTLVSALPDSARDSYDEIYRAMDMYIEVHPGLSEEEKTKLVFALNYEKLSSESHKHLSQNTRLPSQTTIQALMTKQCKLKSLLQVTNNTRLPITGSPRGVSKGKAEGQENDQIVIYAGVPDPMADNLRLRAHLQGMQWRVMELEKVCRKMQAQMTKILKSKSTSHSSPRSLPKLCS</sequence>
<evidence type="ECO:0000313" key="8">
    <source>
        <dbReference type="Proteomes" id="UP001345219"/>
    </source>
</evidence>
<dbReference type="InterPro" id="IPR043454">
    <property type="entry name" value="NPH3/RPT2-like"/>
</dbReference>
<name>A0AAN7L969_9MYRT</name>
<feature type="domain" description="NPH3" evidence="6">
    <location>
        <begin position="195"/>
        <end position="446"/>
    </location>
</feature>
<feature type="domain" description="BTB" evidence="5">
    <location>
        <begin position="5"/>
        <end position="70"/>
    </location>
</feature>
<keyword evidence="2" id="KW-0833">Ubl conjugation pathway</keyword>
<comment type="caution">
    <text evidence="7">The sequence shown here is derived from an EMBL/GenBank/DDBJ whole genome shotgun (WGS) entry which is preliminary data.</text>
</comment>
<dbReference type="Pfam" id="PF00651">
    <property type="entry name" value="BTB"/>
    <property type="match status" value="1"/>
</dbReference>
<evidence type="ECO:0000256" key="1">
    <source>
        <dbReference type="ARBA" id="ARBA00004906"/>
    </source>
</evidence>